<feature type="compositionally biased region" description="Basic and acidic residues" evidence="1">
    <location>
        <begin position="291"/>
        <end position="300"/>
    </location>
</feature>
<dbReference type="HOGENOM" id="CLU_650474_0_0_1"/>
<evidence type="ECO:0000313" key="3">
    <source>
        <dbReference type="Proteomes" id="UP000028524"/>
    </source>
</evidence>
<dbReference type="InParanoid" id="A0A084QLG3"/>
<feature type="compositionally biased region" description="Pro residues" evidence="1">
    <location>
        <begin position="141"/>
        <end position="153"/>
    </location>
</feature>
<feature type="compositionally biased region" description="Polar residues" evidence="1">
    <location>
        <begin position="154"/>
        <end position="163"/>
    </location>
</feature>
<feature type="compositionally biased region" description="Basic and acidic residues" evidence="1">
    <location>
        <begin position="81"/>
        <end position="94"/>
    </location>
</feature>
<feature type="region of interest" description="Disordered" evidence="1">
    <location>
        <begin position="78"/>
        <end position="175"/>
    </location>
</feature>
<feature type="compositionally biased region" description="Polar residues" evidence="1">
    <location>
        <begin position="323"/>
        <end position="335"/>
    </location>
</feature>
<organism evidence="2 3">
    <name type="scientific">Stachybotrys chlorohalonatus (strain IBT 40285)</name>
    <dbReference type="NCBI Taxonomy" id="1283841"/>
    <lineage>
        <taxon>Eukaryota</taxon>
        <taxon>Fungi</taxon>
        <taxon>Dikarya</taxon>
        <taxon>Ascomycota</taxon>
        <taxon>Pezizomycotina</taxon>
        <taxon>Sordariomycetes</taxon>
        <taxon>Hypocreomycetidae</taxon>
        <taxon>Hypocreales</taxon>
        <taxon>Stachybotryaceae</taxon>
        <taxon>Stachybotrys</taxon>
    </lineage>
</organism>
<reference evidence="2 3" key="1">
    <citation type="journal article" date="2014" name="BMC Genomics">
        <title>Comparative genome sequencing reveals chemotype-specific gene clusters in the toxigenic black mold Stachybotrys.</title>
        <authorList>
            <person name="Semeiks J."/>
            <person name="Borek D."/>
            <person name="Otwinowski Z."/>
            <person name="Grishin N.V."/>
        </authorList>
    </citation>
    <scope>NUCLEOTIDE SEQUENCE [LARGE SCALE GENOMIC DNA]</scope>
    <source>
        <strain evidence="2 3">IBT 40285</strain>
    </source>
</reference>
<feature type="region of interest" description="Disordered" evidence="1">
    <location>
        <begin position="28"/>
        <end position="63"/>
    </location>
</feature>
<proteinExistence type="predicted"/>
<feature type="compositionally biased region" description="Basic and acidic residues" evidence="1">
    <location>
        <begin position="308"/>
        <end position="321"/>
    </location>
</feature>
<keyword evidence="3" id="KW-1185">Reference proteome</keyword>
<sequence length="365" mass="41700">MMENPSRLADLTLVSKYYPVANYSYPRNPSFSHSNRSSFGSSGSAPGLIDDRTDSEASADDEYQYHAHATELWDSFWQSESDDKKPEQVTDPRKQYPALVPSPQWRRRQASQENMRALAWPLSESVPQSRSRKPSATYSPFPKPVALPQPNTRPTPSWTSTRHNGPPQRPPRPDNELLLPCVRESASTVVFKTGVAGPPKSQRAVAIRPQEPAVSRPIFHQVEWNRPSTSSDTRPVTACDPRAEVVRPDMARMRSHSAFREVVRPPLTTAISNIETEPRSVFDFDDDEDEREKPEPESRTRKFFLFHRRIESDRGRMDKTAEQPATRSRANTTPPQIRHRPLKPETPSRKRQMEVWGRILGRRSS</sequence>
<dbReference type="AlphaFoldDB" id="A0A084QLG3"/>
<feature type="compositionally biased region" description="Low complexity" evidence="1">
    <location>
        <begin position="28"/>
        <end position="44"/>
    </location>
</feature>
<gene>
    <name evidence="2" type="ORF">S40285_01418</name>
</gene>
<dbReference type="STRING" id="1283841.A0A084QLG3"/>
<evidence type="ECO:0000313" key="2">
    <source>
        <dbReference type="EMBL" id="KFA64798.1"/>
    </source>
</evidence>
<protein>
    <submittedName>
        <fullName evidence="2">Uncharacterized protein</fullName>
    </submittedName>
</protein>
<dbReference type="OrthoDB" id="4775454at2759"/>
<evidence type="ECO:0000256" key="1">
    <source>
        <dbReference type="SAM" id="MobiDB-lite"/>
    </source>
</evidence>
<dbReference type="EMBL" id="KL660654">
    <property type="protein sequence ID" value="KFA64798.1"/>
    <property type="molecule type" value="Genomic_DNA"/>
</dbReference>
<feature type="compositionally biased region" description="Basic and acidic residues" evidence="1">
    <location>
        <begin position="342"/>
        <end position="353"/>
    </location>
</feature>
<name>A0A084QLG3_STAC4</name>
<feature type="region of interest" description="Disordered" evidence="1">
    <location>
        <begin position="270"/>
        <end position="365"/>
    </location>
</feature>
<dbReference type="Proteomes" id="UP000028524">
    <property type="component" value="Unassembled WGS sequence"/>
</dbReference>
<accession>A0A084QLG3</accession>
<feature type="compositionally biased region" description="Polar residues" evidence="1">
    <location>
        <begin position="125"/>
        <end position="138"/>
    </location>
</feature>